<dbReference type="EMBL" id="CYKH01002103">
    <property type="protein sequence ID" value="CUG92989.1"/>
    <property type="molecule type" value="Genomic_DNA"/>
</dbReference>
<dbReference type="AlphaFoldDB" id="A0A0S4JN96"/>
<dbReference type="Proteomes" id="UP000051952">
    <property type="component" value="Unassembled WGS sequence"/>
</dbReference>
<evidence type="ECO:0000256" key="1">
    <source>
        <dbReference type="SAM" id="MobiDB-lite"/>
    </source>
</evidence>
<organism evidence="2 3">
    <name type="scientific">Bodo saltans</name>
    <name type="common">Flagellated protozoan</name>
    <dbReference type="NCBI Taxonomy" id="75058"/>
    <lineage>
        <taxon>Eukaryota</taxon>
        <taxon>Discoba</taxon>
        <taxon>Euglenozoa</taxon>
        <taxon>Kinetoplastea</taxon>
        <taxon>Metakinetoplastina</taxon>
        <taxon>Eubodonida</taxon>
        <taxon>Bodonidae</taxon>
        <taxon>Bodo</taxon>
    </lineage>
</organism>
<accession>A0A0S4JN96</accession>
<dbReference type="VEuPathDB" id="TriTrypDB:BSAL_02920"/>
<feature type="region of interest" description="Disordered" evidence="1">
    <location>
        <begin position="253"/>
        <end position="285"/>
    </location>
</feature>
<proteinExistence type="predicted"/>
<name>A0A0S4JN96_BODSA</name>
<gene>
    <name evidence="2" type="ORF">BSAL_02920</name>
</gene>
<feature type="region of interest" description="Disordered" evidence="1">
    <location>
        <begin position="127"/>
        <end position="147"/>
    </location>
</feature>
<protein>
    <submittedName>
        <fullName evidence="2">Uncharacterized protein</fullName>
    </submittedName>
</protein>
<keyword evidence="3" id="KW-1185">Reference proteome</keyword>
<reference evidence="3" key="1">
    <citation type="submission" date="2015-09" db="EMBL/GenBank/DDBJ databases">
        <authorList>
            <consortium name="Pathogen Informatics"/>
        </authorList>
    </citation>
    <scope>NUCLEOTIDE SEQUENCE [LARGE SCALE GENOMIC DNA]</scope>
    <source>
        <strain evidence="3">Lake Konstanz</strain>
    </source>
</reference>
<evidence type="ECO:0000313" key="2">
    <source>
        <dbReference type="EMBL" id="CUG92989.1"/>
    </source>
</evidence>
<sequence length="766" mass="86539">MMRRIHVAARIPSARCASTQPIGGAMYRPDLEYNAKRKLIAVRSPGPLSTVRTEQKKKLTVKKKLDPQALSTLSPVANAGAHGFQVLKDVGDSGDPTESRGDVGHAPLRLFSESTSSVAAVGSATQNALQSLKPRESYDDTTTAIQHPRHTIFSDELDAIERTFSEADRTRMNKHMTSFQRSDVYETVSLHESDDGESSAHEFLDHASDSATTRAAVRKTKFIAQYPRSSYRRGIAKLPEATVWQRDFINSKPAENEGESDQPENENPHFPPAHPNPAEKPSHTNLPEHRKAAVTYDAHVTRPHDHTLVKHRGVEFWDDYENRTRVDSYEKAHREAVAYEFLTESPVDNVRQHHHSDIVRKEVLLFHRAYPCNETIQEPFVRISEISPEDGSPSIRIPTEEQHDMPLAEARALARQHGLDLIRISNVLSPERFDQGMVGVCVIANRDQMLRRMVQQKLLSKGGVQAQRNPQCIEVPFRGGIHPHGIRFKSIGIAKLLVRRTPIRINLTDFGTPREGFPIFQTILDEIKKQCLPLRAFHRAGLLQSNYNEIFCFLHPSTSRHPKFGVDHPSPNEVNIARDQRIMQEEKETHFDEFYNKTSLTERNQYGIMLENGTAWSDRDEGLSLRRQRQMKVMLGYLPKGNHEIYAARGDVDVPHPFRTSHPTSLDKWSYPRESNLEQSARASLVLGKRMSMDVSDMHASGETEDNPSTIERFYYKVQGPALSVGAMKETFGLKTNRKKTPGLAPGWATLGVHGNNGNEPHSIRK</sequence>
<dbReference type="OrthoDB" id="277900at2759"/>
<evidence type="ECO:0000313" key="3">
    <source>
        <dbReference type="Proteomes" id="UP000051952"/>
    </source>
</evidence>